<dbReference type="PANTHER" id="PTHR31310">
    <property type="match status" value="1"/>
</dbReference>
<evidence type="ECO:0000256" key="3">
    <source>
        <dbReference type="ARBA" id="ARBA00022989"/>
    </source>
</evidence>
<protein>
    <submittedName>
        <fullName evidence="7">Phosphatase PAP2 family protein</fullName>
    </submittedName>
</protein>
<dbReference type="PANTHER" id="PTHR31310:SF7">
    <property type="entry name" value="PA-PHOSPHATASE RELATED-FAMILY PROTEIN DDB_G0268928"/>
    <property type="match status" value="1"/>
</dbReference>
<dbReference type="InterPro" id="IPR052185">
    <property type="entry name" value="IPC_Synthase-Related"/>
</dbReference>
<accession>A0ABU7M786</accession>
<keyword evidence="2 5" id="KW-0812">Transmembrane</keyword>
<evidence type="ECO:0000256" key="2">
    <source>
        <dbReference type="ARBA" id="ARBA00022692"/>
    </source>
</evidence>
<gene>
    <name evidence="7" type="ORF">VZC37_01340</name>
</gene>
<dbReference type="EMBL" id="JAZDUF010000001">
    <property type="protein sequence ID" value="MEE3848959.1"/>
    <property type="molecule type" value="Genomic_DNA"/>
</dbReference>
<evidence type="ECO:0000256" key="4">
    <source>
        <dbReference type="ARBA" id="ARBA00023136"/>
    </source>
</evidence>
<reference evidence="7 8" key="1">
    <citation type="submission" date="2024-01" db="EMBL/GenBank/DDBJ databases">
        <title>Draft genome sequence of Gordonia sp. LSe1-13.</title>
        <authorList>
            <person name="Suphannarot A."/>
            <person name="Mingma R."/>
        </authorList>
    </citation>
    <scope>NUCLEOTIDE SEQUENCE [LARGE SCALE GENOMIC DNA]</scope>
    <source>
        <strain evidence="7 8">LSe1-13</strain>
    </source>
</reference>
<name>A0ABU7M786_9ACTN</name>
<proteinExistence type="predicted"/>
<feature type="transmembrane region" description="Helical" evidence="5">
    <location>
        <begin position="109"/>
        <end position="126"/>
    </location>
</feature>
<keyword evidence="3 5" id="KW-1133">Transmembrane helix</keyword>
<feature type="transmembrane region" description="Helical" evidence="5">
    <location>
        <begin position="213"/>
        <end position="232"/>
    </location>
</feature>
<feature type="domain" description="Inositolphosphotransferase Aur1/Ipt1" evidence="6">
    <location>
        <begin position="48"/>
        <end position="228"/>
    </location>
</feature>
<evidence type="ECO:0000259" key="6">
    <source>
        <dbReference type="Pfam" id="PF14378"/>
    </source>
</evidence>
<evidence type="ECO:0000313" key="7">
    <source>
        <dbReference type="EMBL" id="MEE3848959.1"/>
    </source>
</evidence>
<dbReference type="Proteomes" id="UP001347146">
    <property type="component" value="Unassembled WGS sequence"/>
</dbReference>
<evidence type="ECO:0000256" key="5">
    <source>
        <dbReference type="SAM" id="Phobius"/>
    </source>
</evidence>
<feature type="transmembrane region" description="Helical" evidence="5">
    <location>
        <begin position="190"/>
        <end position="207"/>
    </location>
</feature>
<evidence type="ECO:0000313" key="8">
    <source>
        <dbReference type="Proteomes" id="UP001347146"/>
    </source>
</evidence>
<organism evidence="7 8">
    <name type="scientific">Gordonia sesuvii</name>
    <dbReference type="NCBI Taxonomy" id="3116777"/>
    <lineage>
        <taxon>Bacteria</taxon>
        <taxon>Bacillati</taxon>
        <taxon>Actinomycetota</taxon>
        <taxon>Actinomycetes</taxon>
        <taxon>Mycobacteriales</taxon>
        <taxon>Gordoniaceae</taxon>
        <taxon>Gordonia</taxon>
    </lineage>
</organism>
<dbReference type="RefSeq" id="WP_330430622.1">
    <property type="nucleotide sequence ID" value="NZ_JAZDUF010000001.1"/>
</dbReference>
<comment type="subcellular location">
    <subcellularLocation>
        <location evidence="1">Membrane</location>
        <topology evidence="1">Multi-pass membrane protein</topology>
    </subcellularLocation>
</comment>
<sequence>MARTRAYLAQPHWWLEIAIVWSIFQAYSYVRNLGGKEVAPAFANGSAIEDLQERLHLAIEMPVNQWVNTQRLVADLSSVHYHTLHWWVTIGVAVWLYRTNRPAYRRASLVLAFTTLTALVGFYLIPTAPPRMYAGYHDILAQTASWGWWESSGSPGPESITNQFAAMPSLHCGWAIWAGLMIAIYARRTWVRVLGVVYPLTTFFVVVGTANHWILDIVVVAVIIAVAMVVVYRPWRQAAGAAVPEPAAERSAA</sequence>
<feature type="transmembrane region" description="Helical" evidence="5">
    <location>
        <begin position="164"/>
        <end position="183"/>
    </location>
</feature>
<keyword evidence="8" id="KW-1185">Reference proteome</keyword>
<keyword evidence="4 5" id="KW-0472">Membrane</keyword>
<dbReference type="InterPro" id="IPR026841">
    <property type="entry name" value="Aur1/Ipt1"/>
</dbReference>
<dbReference type="Pfam" id="PF14378">
    <property type="entry name" value="PAP2_3"/>
    <property type="match status" value="1"/>
</dbReference>
<comment type="caution">
    <text evidence="7">The sequence shown here is derived from an EMBL/GenBank/DDBJ whole genome shotgun (WGS) entry which is preliminary data.</text>
</comment>
<dbReference type="CDD" id="cd03386">
    <property type="entry name" value="PAP2_Aur1_like"/>
    <property type="match status" value="1"/>
</dbReference>
<evidence type="ECO:0000256" key="1">
    <source>
        <dbReference type="ARBA" id="ARBA00004141"/>
    </source>
</evidence>